<keyword evidence="1" id="KW-1133">Transmembrane helix</keyword>
<proteinExistence type="predicted"/>
<keyword evidence="3" id="KW-1185">Reference proteome</keyword>
<feature type="transmembrane region" description="Helical" evidence="1">
    <location>
        <begin position="298"/>
        <end position="324"/>
    </location>
</feature>
<dbReference type="EMBL" id="UGVI01000001">
    <property type="protein sequence ID" value="SUE15525.1"/>
    <property type="molecule type" value="Genomic_DNA"/>
</dbReference>
<gene>
    <name evidence="2" type="ORF">NCTC13296_02388</name>
</gene>
<feature type="transmembrane region" description="Helical" evidence="1">
    <location>
        <begin position="344"/>
        <end position="364"/>
    </location>
</feature>
<feature type="transmembrane region" description="Helical" evidence="1">
    <location>
        <begin position="165"/>
        <end position="190"/>
    </location>
</feature>
<evidence type="ECO:0008006" key="4">
    <source>
        <dbReference type="Google" id="ProtNLM"/>
    </source>
</evidence>
<feature type="transmembrane region" description="Helical" evidence="1">
    <location>
        <begin position="67"/>
        <end position="92"/>
    </location>
</feature>
<keyword evidence="1" id="KW-0472">Membrane</keyword>
<feature type="transmembrane region" description="Helical" evidence="1">
    <location>
        <begin position="373"/>
        <end position="393"/>
    </location>
</feature>
<evidence type="ECO:0000256" key="1">
    <source>
        <dbReference type="SAM" id="Phobius"/>
    </source>
</evidence>
<feature type="transmembrane region" description="Helical" evidence="1">
    <location>
        <begin position="99"/>
        <end position="121"/>
    </location>
</feature>
<evidence type="ECO:0000313" key="3">
    <source>
        <dbReference type="Proteomes" id="UP000254569"/>
    </source>
</evidence>
<keyword evidence="1" id="KW-0812">Transmembrane</keyword>
<evidence type="ECO:0000313" key="2">
    <source>
        <dbReference type="EMBL" id="SUE15525.1"/>
    </source>
</evidence>
<dbReference type="Proteomes" id="UP000254569">
    <property type="component" value="Unassembled WGS sequence"/>
</dbReference>
<feature type="transmembrane region" description="Helical" evidence="1">
    <location>
        <begin position="202"/>
        <end position="225"/>
    </location>
</feature>
<protein>
    <recommendedName>
        <fullName evidence="4">Transmembrane protein</fullName>
    </recommendedName>
</protein>
<feature type="transmembrane region" description="Helical" evidence="1">
    <location>
        <begin position="12"/>
        <end position="36"/>
    </location>
</feature>
<accession>A0A379M299</accession>
<reference evidence="2 3" key="1">
    <citation type="submission" date="2018-06" db="EMBL/GenBank/DDBJ databases">
        <authorList>
            <consortium name="Pathogen Informatics"/>
            <person name="Doyle S."/>
        </authorList>
    </citation>
    <scope>NUCLEOTIDE SEQUENCE [LARGE SCALE GENOMIC DNA]</scope>
    <source>
        <strain evidence="2 3">NCTC13296</strain>
    </source>
</reference>
<dbReference type="AlphaFoldDB" id="A0A379M299"/>
<name>A0A379M299_9NOCA</name>
<sequence length="589" mass="59533">MPIRAALPAAAPAVWSLALTVAVLGPFLVSPGYLLFRDAVSTPRSFPTDSALGLSDAAARAVPQDALLAWVSTVVDGGVAVTALLAASLWAAGWGAARLVAVVLPTSGTGARLVAATVAIWNPYVAERLLQGHWSLLAGYAALPWTICAAVAIRRRRRGGWASTAVCLASAGLTPTGALLAIVTACAVLAAPGGRTRVLPRVGTALALGVTVSLPWLVATALAGGGTEADPAGVRAFAARAEPLLGTIGSVAGLGGIWNADAVPASRTTGWAPVGTLLLLAVVACGVPALWRRRGNPVIVALVAPAVLAVLVVALAATGPGLALGEWAMVHVPGAGLLRDTQKWVAWAMPAYALAAAAGTTALARRFAAPEPVWAAAAIVTVLVALPDLVWGVGGQLRPVRYPAGWERVSQLVTAGDGDVAVLPAGMFRVFDFSGPVPVLDPSPRMLRADVLQTGTLVVADGSVDGEGRRAADVEALLLSGADPGALAARGVGWVLVEHGTPGELGDAQSTLGALGDAQSTLGALGTAYRDEDLSLYRVEGVTSPPSPHRAPAVGAHVVWLLVLAGGAGCALGQRVGERRRLVGAREQS</sequence>
<organism evidence="2 3">
    <name type="scientific">Rhodococcus gordoniae</name>
    <dbReference type="NCBI Taxonomy" id="223392"/>
    <lineage>
        <taxon>Bacteria</taxon>
        <taxon>Bacillati</taxon>
        <taxon>Actinomycetota</taxon>
        <taxon>Actinomycetes</taxon>
        <taxon>Mycobacteriales</taxon>
        <taxon>Nocardiaceae</taxon>
        <taxon>Rhodococcus</taxon>
    </lineage>
</organism>
<feature type="transmembrane region" description="Helical" evidence="1">
    <location>
        <begin position="133"/>
        <end position="153"/>
    </location>
</feature>
<feature type="transmembrane region" description="Helical" evidence="1">
    <location>
        <begin position="270"/>
        <end position="291"/>
    </location>
</feature>
<feature type="transmembrane region" description="Helical" evidence="1">
    <location>
        <begin position="237"/>
        <end position="258"/>
    </location>
</feature>